<dbReference type="HOGENOM" id="CLU_007383_12_1_1"/>
<dbReference type="InterPro" id="IPR051783">
    <property type="entry name" value="NAD(P)-dependent_oxidoreduct"/>
</dbReference>
<dbReference type="AlphaFoldDB" id="A0A0B2WMT2"/>
<name>A0A0B2WMT2_METAS</name>
<dbReference type="GeneID" id="63741833"/>
<evidence type="ECO:0000259" key="2">
    <source>
        <dbReference type="Pfam" id="PF13460"/>
    </source>
</evidence>
<proteinExistence type="predicted"/>
<dbReference type="Gene3D" id="3.40.50.720">
    <property type="entry name" value="NAD(P)-binding Rossmann-like Domain"/>
    <property type="match status" value="1"/>
</dbReference>
<evidence type="ECO:0000313" key="3">
    <source>
        <dbReference type="EMBL" id="KHN94782.1"/>
    </source>
</evidence>
<evidence type="ECO:0000259" key="1">
    <source>
        <dbReference type="Pfam" id="PF01370"/>
    </source>
</evidence>
<keyword evidence="4" id="KW-1185">Reference proteome</keyword>
<dbReference type="Proteomes" id="UP000030816">
    <property type="component" value="Unassembled WGS sequence"/>
</dbReference>
<dbReference type="InterPro" id="IPR036291">
    <property type="entry name" value="NAD(P)-bd_dom_sf"/>
</dbReference>
<gene>
    <name evidence="3" type="ORF">MAM_07378</name>
</gene>
<reference evidence="3 4" key="1">
    <citation type="journal article" date="2014" name="Proc. Natl. Acad. Sci. U.S.A.">
        <title>Trajectory and genomic determinants of fungal-pathogen speciation and host adaptation.</title>
        <authorList>
            <person name="Hu X."/>
            <person name="Xiao G."/>
            <person name="Zheng P."/>
            <person name="Shang Y."/>
            <person name="Su Y."/>
            <person name="Zhang X."/>
            <person name="Liu X."/>
            <person name="Zhan S."/>
            <person name="St Leger R.J."/>
            <person name="Wang C."/>
        </authorList>
    </citation>
    <scope>NUCLEOTIDE SEQUENCE [LARGE SCALE GENOMIC DNA]</scope>
    <source>
        <strain evidence="3 4">ARSEF 1941</strain>
    </source>
</reference>
<dbReference type="EMBL" id="AZHE01000030">
    <property type="protein sequence ID" value="KHN94782.1"/>
    <property type="molecule type" value="Genomic_DNA"/>
</dbReference>
<dbReference type="OrthoDB" id="2130169at2759"/>
<feature type="domain" description="NAD(P)-binding" evidence="2">
    <location>
        <begin position="12"/>
        <end position="92"/>
    </location>
</feature>
<organism evidence="3 4">
    <name type="scientific">Metarhizium album (strain ARSEF 1941)</name>
    <dbReference type="NCBI Taxonomy" id="1081103"/>
    <lineage>
        <taxon>Eukaryota</taxon>
        <taxon>Fungi</taxon>
        <taxon>Dikarya</taxon>
        <taxon>Ascomycota</taxon>
        <taxon>Pezizomycotina</taxon>
        <taxon>Sordariomycetes</taxon>
        <taxon>Hypocreomycetidae</taxon>
        <taxon>Hypocreales</taxon>
        <taxon>Clavicipitaceae</taxon>
        <taxon>Metarhizium</taxon>
    </lineage>
</organism>
<dbReference type="Pfam" id="PF13460">
    <property type="entry name" value="NAD_binding_10"/>
    <property type="match status" value="1"/>
</dbReference>
<dbReference type="InterPro" id="IPR016040">
    <property type="entry name" value="NAD(P)-bd_dom"/>
</dbReference>
<dbReference type="GO" id="GO:0004029">
    <property type="term" value="F:aldehyde dehydrogenase (NAD+) activity"/>
    <property type="evidence" value="ECO:0007669"/>
    <property type="project" value="TreeGrafter"/>
</dbReference>
<accession>A0A0B2WMT2</accession>
<dbReference type="RefSeq" id="XP_040675848.1">
    <property type="nucleotide sequence ID" value="XM_040826176.1"/>
</dbReference>
<dbReference type="PANTHER" id="PTHR48079:SF6">
    <property type="entry name" value="NAD(P)-BINDING DOMAIN-CONTAINING PROTEIN-RELATED"/>
    <property type="match status" value="1"/>
</dbReference>
<dbReference type="STRING" id="1081103.A0A0B2WMT2"/>
<dbReference type="Pfam" id="PF01370">
    <property type="entry name" value="Epimerase"/>
    <property type="match status" value="1"/>
</dbReference>
<dbReference type="InterPro" id="IPR001509">
    <property type="entry name" value="Epimerase_deHydtase"/>
</dbReference>
<dbReference type="SUPFAM" id="SSF51735">
    <property type="entry name" value="NAD(P)-binding Rossmann-fold domains"/>
    <property type="match status" value="1"/>
</dbReference>
<dbReference type="GO" id="GO:0005737">
    <property type="term" value="C:cytoplasm"/>
    <property type="evidence" value="ECO:0007669"/>
    <property type="project" value="TreeGrafter"/>
</dbReference>
<feature type="domain" description="NAD-dependent epimerase/dehydratase" evidence="1">
    <location>
        <begin position="172"/>
        <end position="248"/>
    </location>
</feature>
<sequence>MKKSQVFVVGPGYTGREIIDLLLLEDRYEVTTLVRRESAIAEFQKDGVKAVLGHLDDVDVIQQLSAKSDIIFHTATADHLESAQAILAGIEERANQGKQSIYLHQSGTGVLSDSSPGNNVNNEVFSDKTPAQIDTLASTAPHRKIDLGMRTRASPASLDVSLLNDVAAILEARQKLGSKARIFIWMPPLIYGSNSRHKRHSIQVPALTRFALKHGQAGYVGTGTKTWGVVHVRDLAKAYVQVLHWAETAPDSDPELQNPYFFCESAQVTWGEVSAIVGKGLHKAGRIATPDARPVLESEYGDLLGRDTPDVVGSNSRNRADRLRAMGWTPEHLGLDEAFEKEDLPELLLSEA</sequence>
<dbReference type="PANTHER" id="PTHR48079">
    <property type="entry name" value="PROTEIN YEEZ"/>
    <property type="match status" value="1"/>
</dbReference>
<evidence type="ECO:0000313" key="4">
    <source>
        <dbReference type="Proteomes" id="UP000030816"/>
    </source>
</evidence>
<protein>
    <submittedName>
        <fullName evidence="3">NAD dependent epimerase/dehydratase family protein</fullName>
    </submittedName>
</protein>
<comment type="caution">
    <text evidence="3">The sequence shown here is derived from an EMBL/GenBank/DDBJ whole genome shotgun (WGS) entry which is preliminary data.</text>
</comment>